<dbReference type="HOGENOM" id="CLU_2688116_0_0_1"/>
<name>W4K7V3_HETIT</name>
<dbReference type="AlphaFoldDB" id="W4K7V3"/>
<dbReference type="KEGG" id="hir:HETIRDRAFT_440116"/>
<proteinExistence type="predicted"/>
<evidence type="ECO:0000313" key="1">
    <source>
        <dbReference type="EMBL" id="ETW81868.1"/>
    </source>
</evidence>
<sequence length="74" mass="8515">MVIDTQHERQRRLFRRASQALAVEVGAGTPPMCSWQPVSVDLRRRLWNSQSIAPFRSMTGSYVAGWRCHCRLQA</sequence>
<reference evidence="1 2" key="1">
    <citation type="journal article" date="2012" name="New Phytol.">
        <title>Insight into trade-off between wood decay and parasitism from the genome of a fungal forest pathogen.</title>
        <authorList>
            <person name="Olson A."/>
            <person name="Aerts A."/>
            <person name="Asiegbu F."/>
            <person name="Belbahri L."/>
            <person name="Bouzid O."/>
            <person name="Broberg A."/>
            <person name="Canback B."/>
            <person name="Coutinho P.M."/>
            <person name="Cullen D."/>
            <person name="Dalman K."/>
            <person name="Deflorio G."/>
            <person name="van Diepen L.T."/>
            <person name="Dunand C."/>
            <person name="Duplessis S."/>
            <person name="Durling M."/>
            <person name="Gonthier P."/>
            <person name="Grimwood J."/>
            <person name="Fossdal C.G."/>
            <person name="Hansson D."/>
            <person name="Henrissat B."/>
            <person name="Hietala A."/>
            <person name="Himmelstrand K."/>
            <person name="Hoffmeister D."/>
            <person name="Hogberg N."/>
            <person name="James T.Y."/>
            <person name="Karlsson M."/>
            <person name="Kohler A."/>
            <person name="Kues U."/>
            <person name="Lee Y.H."/>
            <person name="Lin Y.C."/>
            <person name="Lind M."/>
            <person name="Lindquist E."/>
            <person name="Lombard V."/>
            <person name="Lucas S."/>
            <person name="Lunden K."/>
            <person name="Morin E."/>
            <person name="Murat C."/>
            <person name="Park J."/>
            <person name="Raffaello T."/>
            <person name="Rouze P."/>
            <person name="Salamov A."/>
            <person name="Schmutz J."/>
            <person name="Solheim H."/>
            <person name="Stahlberg J."/>
            <person name="Velez H."/>
            <person name="de Vries R.P."/>
            <person name="Wiebenga A."/>
            <person name="Woodward S."/>
            <person name="Yakovlev I."/>
            <person name="Garbelotto M."/>
            <person name="Martin F."/>
            <person name="Grigoriev I.V."/>
            <person name="Stenlid J."/>
        </authorList>
    </citation>
    <scope>NUCLEOTIDE SEQUENCE [LARGE SCALE GENOMIC DNA]</scope>
    <source>
        <strain evidence="1 2">TC 32-1</strain>
    </source>
</reference>
<evidence type="ECO:0000313" key="2">
    <source>
        <dbReference type="Proteomes" id="UP000030671"/>
    </source>
</evidence>
<dbReference type="InParanoid" id="W4K7V3"/>
<dbReference type="EMBL" id="KI925458">
    <property type="protein sequence ID" value="ETW81868.1"/>
    <property type="molecule type" value="Genomic_DNA"/>
</dbReference>
<dbReference type="RefSeq" id="XP_009546461.1">
    <property type="nucleotide sequence ID" value="XM_009548166.1"/>
</dbReference>
<organism evidence="1 2">
    <name type="scientific">Heterobasidion irregulare (strain TC 32-1)</name>
    <dbReference type="NCBI Taxonomy" id="747525"/>
    <lineage>
        <taxon>Eukaryota</taxon>
        <taxon>Fungi</taxon>
        <taxon>Dikarya</taxon>
        <taxon>Basidiomycota</taxon>
        <taxon>Agaricomycotina</taxon>
        <taxon>Agaricomycetes</taxon>
        <taxon>Russulales</taxon>
        <taxon>Bondarzewiaceae</taxon>
        <taxon>Heterobasidion</taxon>
        <taxon>Heterobasidion annosum species complex</taxon>
    </lineage>
</organism>
<dbReference type="GeneID" id="20675231"/>
<dbReference type="Proteomes" id="UP000030671">
    <property type="component" value="Unassembled WGS sequence"/>
</dbReference>
<keyword evidence="2" id="KW-1185">Reference proteome</keyword>
<gene>
    <name evidence="1" type="ORF">HETIRDRAFT_440116</name>
</gene>
<protein>
    <submittedName>
        <fullName evidence="1">Uncharacterized protein</fullName>
    </submittedName>
</protein>
<accession>W4K7V3</accession>